<dbReference type="AlphaFoldDB" id="A0A836ZSK5"/>
<protein>
    <submittedName>
        <fullName evidence="1">Uncharacterized protein</fullName>
    </submittedName>
</protein>
<proteinExistence type="predicted"/>
<evidence type="ECO:0000313" key="1">
    <source>
        <dbReference type="EMBL" id="KFA01881.1"/>
    </source>
</evidence>
<accession>A0A836ZSK5</accession>
<comment type="caution">
    <text evidence="1">The sequence shown here is derived from an EMBL/GenBank/DDBJ whole genome shotgun (WGS) entry which is preliminary data.</text>
</comment>
<name>A0A836ZSK5_XANVA</name>
<reference evidence="1" key="1">
    <citation type="submission" date="2012-05" db="EMBL/GenBank/DDBJ databases">
        <authorList>
            <person name="Studholme D.J."/>
            <person name="Wasukira A."/>
            <person name="Grant M."/>
        </authorList>
    </citation>
    <scope>NUCLEOTIDE SEQUENCE [LARGE SCALE GENOMIC DNA]</scope>
    <source>
        <strain evidence="1">NCPPB 890</strain>
    </source>
</reference>
<sequence>MSIKANIFQPAKAIDLKNGTLFTLEEQWYVRGQLYNEQRQLLESAIPITPGAEHFDLNGTPCLALASPYSFECRVIGPIRGPGLPVPASITWSVTSEVVYTRPGINQFMTFAGGQSKEVNTRETFFASHWGVWVLDAAGNQVGDAPLFVVNAEASKDAGTP</sequence>
<gene>
    <name evidence="1" type="ORF">A11K_0113010</name>
</gene>
<dbReference type="RefSeq" id="WP_017116029.1">
    <property type="nucleotide sequence ID" value="NZ_AKBN02000049.1"/>
</dbReference>
<dbReference type="EMBL" id="AKBN01000735">
    <property type="protein sequence ID" value="KFA01881.1"/>
    <property type="molecule type" value="Genomic_DNA"/>
</dbReference>
<organism evidence="1">
    <name type="scientific">Xanthomonas vasicola pv. vasculorum NCPPB 890</name>
    <dbReference type="NCBI Taxonomy" id="1184265"/>
    <lineage>
        <taxon>Bacteria</taxon>
        <taxon>Pseudomonadati</taxon>
        <taxon>Pseudomonadota</taxon>
        <taxon>Gammaproteobacteria</taxon>
        <taxon>Lysobacterales</taxon>
        <taxon>Lysobacteraceae</taxon>
        <taxon>Xanthomonas</taxon>
    </lineage>
</organism>